<accession>A0A419S9J6</accession>
<dbReference type="InterPro" id="IPR001796">
    <property type="entry name" value="DHFR_dom"/>
</dbReference>
<dbReference type="GO" id="GO:0004146">
    <property type="term" value="F:dihydrofolate reductase activity"/>
    <property type="evidence" value="ECO:0007669"/>
    <property type="project" value="UniProtKB-EC"/>
</dbReference>
<dbReference type="GO" id="GO:0046655">
    <property type="term" value="P:folic acid metabolic process"/>
    <property type="evidence" value="ECO:0007669"/>
    <property type="project" value="TreeGrafter"/>
</dbReference>
<proteinExistence type="inferred from homology"/>
<protein>
    <recommendedName>
        <fullName evidence="3 8">Dihydrofolate reductase</fullName>
        <ecNumber evidence="3 8">1.5.1.3</ecNumber>
    </recommendedName>
</protein>
<dbReference type="Gene3D" id="3.40.430.10">
    <property type="entry name" value="Dihydrofolate Reductase, subunit A"/>
    <property type="match status" value="1"/>
</dbReference>
<dbReference type="SUPFAM" id="SSF53597">
    <property type="entry name" value="Dihydrofolate reductase-like"/>
    <property type="match status" value="1"/>
</dbReference>
<dbReference type="OrthoDB" id="9804315at2"/>
<dbReference type="InterPro" id="IPR024072">
    <property type="entry name" value="DHFR-like_dom_sf"/>
</dbReference>
<feature type="domain" description="DHFR" evidence="9">
    <location>
        <begin position="17"/>
        <end position="175"/>
    </location>
</feature>
<evidence type="ECO:0000256" key="5">
    <source>
        <dbReference type="ARBA" id="ARBA00022857"/>
    </source>
</evidence>
<comment type="pathway">
    <text evidence="1 8">Cofactor biosynthesis; tetrahydrofolate biosynthesis; 5,6,7,8-tetrahydrofolate from 7,8-dihydrofolate: step 1/1.</text>
</comment>
<dbReference type="EMBL" id="MBTA01000004">
    <property type="protein sequence ID" value="RKD18684.1"/>
    <property type="molecule type" value="Genomic_DNA"/>
</dbReference>
<evidence type="ECO:0000256" key="2">
    <source>
        <dbReference type="ARBA" id="ARBA00009539"/>
    </source>
</evidence>
<keyword evidence="11" id="KW-1185">Reference proteome</keyword>
<dbReference type="InterPro" id="IPR012259">
    <property type="entry name" value="DHFR"/>
</dbReference>
<comment type="similarity">
    <text evidence="2 8">Belongs to the dihydrofolate reductase family.</text>
</comment>
<dbReference type="AlphaFoldDB" id="A0A419S9J6"/>
<comment type="function">
    <text evidence="7 8">Key enzyme in folate metabolism. Catalyzes an essential reaction for de novo glycine and purine synthesis, and for DNA precursor synthesis.</text>
</comment>
<keyword evidence="5 8" id="KW-0521">NADP</keyword>
<evidence type="ECO:0000256" key="7">
    <source>
        <dbReference type="ARBA" id="ARBA00025067"/>
    </source>
</evidence>
<dbReference type="RefSeq" id="WP_120180863.1">
    <property type="nucleotide sequence ID" value="NZ_MBTA01000004.1"/>
</dbReference>
<evidence type="ECO:0000259" key="9">
    <source>
        <dbReference type="PROSITE" id="PS51330"/>
    </source>
</evidence>
<keyword evidence="6 8" id="KW-0560">Oxidoreductase</keyword>
<dbReference type="FunFam" id="3.40.430.10:FF:000001">
    <property type="entry name" value="Dihydrofolate reductase"/>
    <property type="match status" value="1"/>
</dbReference>
<dbReference type="GO" id="GO:0046452">
    <property type="term" value="P:dihydrofolate metabolic process"/>
    <property type="evidence" value="ECO:0007669"/>
    <property type="project" value="TreeGrafter"/>
</dbReference>
<evidence type="ECO:0000313" key="10">
    <source>
        <dbReference type="EMBL" id="RKD18684.1"/>
    </source>
</evidence>
<evidence type="ECO:0000313" key="11">
    <source>
        <dbReference type="Proteomes" id="UP000283433"/>
    </source>
</evidence>
<evidence type="ECO:0000256" key="1">
    <source>
        <dbReference type="ARBA" id="ARBA00004903"/>
    </source>
</evidence>
<sequence length="176" mass="20227">MQDNTDQTELPTGKFKGLSMIVATDSENGIGKNNQLMWHLPNDLKFFKKVTSGHTIIMGRKTFDSLGKPLPNRRNIVISRQQDLEIPGVEVFDNLGNAIKACEKEEEFFVIGGGEIYRQALDFAQQVYLTKVDTIGGADTFFPELNAKDWEVKWRQEHHQDEKHVFNYTFLILQKH</sequence>
<name>A0A419S9J6_9SPHI</name>
<dbReference type="PANTHER" id="PTHR48069:SF3">
    <property type="entry name" value="DIHYDROFOLATE REDUCTASE"/>
    <property type="match status" value="1"/>
</dbReference>
<dbReference type="GO" id="GO:0005829">
    <property type="term" value="C:cytosol"/>
    <property type="evidence" value="ECO:0007669"/>
    <property type="project" value="TreeGrafter"/>
</dbReference>
<comment type="catalytic activity">
    <reaction evidence="8">
        <text>(6S)-5,6,7,8-tetrahydrofolate + NADP(+) = 7,8-dihydrofolate + NADPH + H(+)</text>
        <dbReference type="Rhea" id="RHEA:15009"/>
        <dbReference type="ChEBI" id="CHEBI:15378"/>
        <dbReference type="ChEBI" id="CHEBI:57451"/>
        <dbReference type="ChEBI" id="CHEBI:57453"/>
        <dbReference type="ChEBI" id="CHEBI:57783"/>
        <dbReference type="ChEBI" id="CHEBI:58349"/>
        <dbReference type="EC" id="1.5.1.3"/>
    </reaction>
</comment>
<dbReference type="EC" id="1.5.1.3" evidence="3 8"/>
<evidence type="ECO:0000256" key="6">
    <source>
        <dbReference type="ARBA" id="ARBA00023002"/>
    </source>
</evidence>
<dbReference type="PRINTS" id="PR00070">
    <property type="entry name" value="DHFR"/>
</dbReference>
<dbReference type="UniPathway" id="UPA00077">
    <property type="reaction ID" value="UER00158"/>
</dbReference>
<dbReference type="CDD" id="cd00209">
    <property type="entry name" value="DHFR"/>
    <property type="match status" value="1"/>
</dbReference>
<evidence type="ECO:0000256" key="8">
    <source>
        <dbReference type="PIRNR" id="PIRNR000194"/>
    </source>
</evidence>
<comment type="caution">
    <text evidence="10">The sequence shown here is derived from an EMBL/GenBank/DDBJ whole genome shotgun (WGS) entry which is preliminary data.</text>
</comment>
<dbReference type="PANTHER" id="PTHR48069">
    <property type="entry name" value="DIHYDROFOLATE REDUCTASE"/>
    <property type="match status" value="1"/>
</dbReference>
<reference evidence="10 11" key="1">
    <citation type="submission" date="2016-07" db="EMBL/GenBank/DDBJ databases">
        <title>Genome of Pelobium manganitolerans.</title>
        <authorList>
            <person name="Wu S."/>
            <person name="Wang G."/>
        </authorList>
    </citation>
    <scope>NUCLEOTIDE SEQUENCE [LARGE SCALE GENOMIC DNA]</scope>
    <source>
        <strain evidence="10 11">YS-25</strain>
    </source>
</reference>
<dbReference type="Pfam" id="PF00186">
    <property type="entry name" value="DHFR_1"/>
    <property type="match status" value="1"/>
</dbReference>
<organism evidence="10 11">
    <name type="scientific">Pelobium manganitolerans</name>
    <dbReference type="NCBI Taxonomy" id="1842495"/>
    <lineage>
        <taxon>Bacteria</taxon>
        <taxon>Pseudomonadati</taxon>
        <taxon>Bacteroidota</taxon>
        <taxon>Sphingobacteriia</taxon>
        <taxon>Sphingobacteriales</taxon>
        <taxon>Sphingobacteriaceae</taxon>
        <taxon>Pelobium</taxon>
    </lineage>
</organism>
<dbReference type="Proteomes" id="UP000283433">
    <property type="component" value="Unassembled WGS sequence"/>
</dbReference>
<keyword evidence="4 8" id="KW-0554">One-carbon metabolism</keyword>
<dbReference type="GO" id="GO:0046654">
    <property type="term" value="P:tetrahydrofolate biosynthetic process"/>
    <property type="evidence" value="ECO:0007669"/>
    <property type="project" value="UniProtKB-UniPathway"/>
</dbReference>
<dbReference type="GO" id="GO:0006730">
    <property type="term" value="P:one-carbon metabolic process"/>
    <property type="evidence" value="ECO:0007669"/>
    <property type="project" value="UniProtKB-KW"/>
</dbReference>
<evidence type="ECO:0000256" key="4">
    <source>
        <dbReference type="ARBA" id="ARBA00022563"/>
    </source>
</evidence>
<dbReference type="GO" id="GO:0070401">
    <property type="term" value="F:NADP+ binding"/>
    <property type="evidence" value="ECO:0007669"/>
    <property type="project" value="UniProtKB-ARBA"/>
</dbReference>
<dbReference type="PIRSF" id="PIRSF000194">
    <property type="entry name" value="DHFR"/>
    <property type="match status" value="1"/>
</dbReference>
<evidence type="ECO:0000256" key="3">
    <source>
        <dbReference type="ARBA" id="ARBA00012856"/>
    </source>
</evidence>
<gene>
    <name evidence="10" type="ORF">BCY91_15230</name>
</gene>
<dbReference type="PROSITE" id="PS51330">
    <property type="entry name" value="DHFR_2"/>
    <property type="match status" value="1"/>
</dbReference>